<dbReference type="PANTHER" id="PTHR12771">
    <property type="entry name" value="ENGULFMENT AND CELL MOTILITY"/>
    <property type="match status" value="1"/>
</dbReference>
<feature type="domain" description="ELMO" evidence="1">
    <location>
        <begin position="143"/>
        <end position="288"/>
    </location>
</feature>
<evidence type="ECO:0000259" key="1">
    <source>
        <dbReference type="PROSITE" id="PS51335"/>
    </source>
</evidence>
<proteinExistence type="predicted"/>
<protein>
    <recommendedName>
        <fullName evidence="1">ELMO domain-containing protein</fullName>
    </recommendedName>
</protein>
<dbReference type="InterPro" id="IPR050868">
    <property type="entry name" value="ELMO_domain-containing"/>
</dbReference>
<reference evidence="2" key="1">
    <citation type="submission" date="2018-01" db="EMBL/GenBank/DDBJ databases">
        <authorList>
            <person name="Mao J.F."/>
        </authorList>
    </citation>
    <scope>NUCLEOTIDE SEQUENCE</scope>
    <source>
        <strain evidence="2">Huo1</strain>
        <tissue evidence="2">Leaf</tissue>
    </source>
</reference>
<dbReference type="PANTHER" id="PTHR12771:SF3">
    <property type="entry name" value="ELMO_CED-12 FAMILY PROTEIN"/>
    <property type="match status" value="1"/>
</dbReference>
<evidence type="ECO:0000313" key="3">
    <source>
        <dbReference type="Proteomes" id="UP000298416"/>
    </source>
</evidence>
<dbReference type="Pfam" id="PF04727">
    <property type="entry name" value="ELMO_CED12"/>
    <property type="match status" value="1"/>
</dbReference>
<organism evidence="2">
    <name type="scientific">Salvia splendens</name>
    <name type="common">Scarlet sage</name>
    <dbReference type="NCBI Taxonomy" id="180675"/>
    <lineage>
        <taxon>Eukaryota</taxon>
        <taxon>Viridiplantae</taxon>
        <taxon>Streptophyta</taxon>
        <taxon>Embryophyta</taxon>
        <taxon>Tracheophyta</taxon>
        <taxon>Spermatophyta</taxon>
        <taxon>Magnoliopsida</taxon>
        <taxon>eudicotyledons</taxon>
        <taxon>Gunneridae</taxon>
        <taxon>Pentapetalae</taxon>
        <taxon>asterids</taxon>
        <taxon>lamiids</taxon>
        <taxon>Lamiales</taxon>
        <taxon>Lamiaceae</taxon>
        <taxon>Nepetoideae</taxon>
        <taxon>Mentheae</taxon>
        <taxon>Salviinae</taxon>
        <taxon>Salvia</taxon>
        <taxon>Salvia subgen. Calosphace</taxon>
        <taxon>core Calosphace</taxon>
    </lineage>
</organism>
<accession>A0A8X8VZ97</accession>
<dbReference type="AlphaFoldDB" id="A0A8X8VZ97"/>
<keyword evidence="3" id="KW-1185">Reference proteome</keyword>
<dbReference type="Proteomes" id="UP000298416">
    <property type="component" value="Unassembled WGS sequence"/>
</dbReference>
<comment type="caution">
    <text evidence="2">The sequence shown here is derived from an EMBL/GenBank/DDBJ whole genome shotgun (WGS) entry which is preliminary data.</text>
</comment>
<reference evidence="2" key="2">
    <citation type="submission" date="2020-08" db="EMBL/GenBank/DDBJ databases">
        <title>Plant Genome Project.</title>
        <authorList>
            <person name="Zhang R.-G."/>
        </authorList>
    </citation>
    <scope>NUCLEOTIDE SEQUENCE</scope>
    <source>
        <strain evidence="2">Huo1</strain>
        <tissue evidence="2">Leaf</tissue>
    </source>
</reference>
<name>A0A8X8VZ97_SALSN</name>
<gene>
    <name evidence="2" type="ORF">SASPL_153941</name>
</gene>
<sequence length="337" mass="38263">MYAFLCLSPRIVISAIFSNFKYRTCVSSYAPLSHARPELISHHSKLFTCSVVDEDGLYWDGKEQDKESAWSHDSAHVISQLAQCFTNAMAGPRSWVGGLFSRTTNRSFGSTQFLDYTLTPMQEERLQSLKERLGVPYDETRNDHQEALQALWDAAFPDVKLKGMISEQWKDMGWQGANPSTDFRGCGFLSLENLLYFARNYPQAGERSEWEYPFAVAGINVSFMLIQMLDLHSDCFEAFNSNYAVFVSRLYKYRLIDFLDIISAEKPRCLPGFNFLTLLGVPRFRSIGGFLSMRILPLFMVSLEMHRADWVSLPGVASTVCVGLKPDTDVSDHVDGR</sequence>
<dbReference type="InterPro" id="IPR006816">
    <property type="entry name" value="ELMO_dom"/>
</dbReference>
<evidence type="ECO:0000313" key="2">
    <source>
        <dbReference type="EMBL" id="KAG6385114.1"/>
    </source>
</evidence>
<dbReference type="PROSITE" id="PS51335">
    <property type="entry name" value="ELMO"/>
    <property type="match status" value="1"/>
</dbReference>
<dbReference type="EMBL" id="PNBA02000022">
    <property type="protein sequence ID" value="KAG6385114.1"/>
    <property type="molecule type" value="Genomic_DNA"/>
</dbReference>